<organism evidence="1">
    <name type="scientific">marine sediment metagenome</name>
    <dbReference type="NCBI Taxonomy" id="412755"/>
    <lineage>
        <taxon>unclassified sequences</taxon>
        <taxon>metagenomes</taxon>
        <taxon>ecological metagenomes</taxon>
    </lineage>
</organism>
<comment type="caution">
    <text evidence="1">The sequence shown here is derived from an EMBL/GenBank/DDBJ whole genome shotgun (WGS) entry which is preliminary data.</text>
</comment>
<name>X1R949_9ZZZZ</name>
<reference evidence="1" key="1">
    <citation type="journal article" date="2014" name="Front. Microbiol.">
        <title>High frequency of phylogenetically diverse reductive dehalogenase-homologous genes in deep subseafloor sedimentary metagenomes.</title>
        <authorList>
            <person name="Kawai M."/>
            <person name="Futagami T."/>
            <person name="Toyoda A."/>
            <person name="Takaki Y."/>
            <person name="Nishi S."/>
            <person name="Hori S."/>
            <person name="Arai W."/>
            <person name="Tsubouchi T."/>
            <person name="Morono Y."/>
            <person name="Uchiyama I."/>
            <person name="Ito T."/>
            <person name="Fujiyama A."/>
            <person name="Inagaki F."/>
            <person name="Takami H."/>
        </authorList>
    </citation>
    <scope>NUCLEOTIDE SEQUENCE</scope>
    <source>
        <strain evidence="1">Expedition CK06-06</strain>
    </source>
</reference>
<proteinExistence type="predicted"/>
<accession>X1R949</accession>
<dbReference type="EMBL" id="BARV01042917">
    <property type="protein sequence ID" value="GAI52119.1"/>
    <property type="molecule type" value="Genomic_DNA"/>
</dbReference>
<gene>
    <name evidence="1" type="ORF">S06H3_64310</name>
</gene>
<evidence type="ECO:0000313" key="1">
    <source>
        <dbReference type="EMBL" id="GAI52119.1"/>
    </source>
</evidence>
<protein>
    <submittedName>
        <fullName evidence="1">Uncharacterized protein</fullName>
    </submittedName>
</protein>
<sequence length="116" mass="13237">FALGDGETEDHYGMATIPYYFYWWGVGYPEFEEMAVNMGACVDIDEDGDIDKENGEDLDNFMQNANVVQTEDNIVDENYNPEESIAPCSTRACFWLSHRFKLACLSFSAKKFTTTE</sequence>
<dbReference type="AlphaFoldDB" id="X1R949"/>
<feature type="non-terminal residue" evidence="1">
    <location>
        <position position="1"/>
    </location>
</feature>